<dbReference type="AlphaFoldDB" id="A0A1R4K2M9"/>
<gene>
    <name evidence="1" type="ORF">FM115_07850</name>
</gene>
<name>A0A1R4K2M9_9LACT</name>
<proteinExistence type="predicted"/>
<protein>
    <submittedName>
        <fullName evidence="1">Uncharacterized protein</fullName>
    </submittedName>
</protein>
<reference evidence="1 2" key="1">
    <citation type="submission" date="2017-02" db="EMBL/GenBank/DDBJ databases">
        <authorList>
            <person name="Peterson S.W."/>
        </authorList>
    </citation>
    <scope>NUCLEOTIDE SEQUENCE [LARGE SCALE GENOMIC DNA]</scope>
    <source>
        <strain evidence="1 2">42ea</strain>
    </source>
</reference>
<evidence type="ECO:0000313" key="2">
    <source>
        <dbReference type="Proteomes" id="UP000195611"/>
    </source>
</evidence>
<accession>A0A1R4K2M9</accession>
<dbReference type="RefSeq" id="WP_072693740.1">
    <property type="nucleotide sequence ID" value="NZ_FUKW01000105.1"/>
</dbReference>
<evidence type="ECO:0000313" key="1">
    <source>
        <dbReference type="EMBL" id="SJN38442.1"/>
    </source>
</evidence>
<sequence>MTIKFETSDGEEVKSGETVYIELEVPKKHNMPFGQFDKALSDLQKKGYVKSISKEIIEKR</sequence>
<dbReference type="Proteomes" id="UP000195611">
    <property type="component" value="Unassembled WGS sequence"/>
</dbReference>
<organism evidence="1 2">
    <name type="scientific">Marinilactibacillus psychrotolerans 42ea</name>
    <dbReference type="NCBI Taxonomy" id="1255609"/>
    <lineage>
        <taxon>Bacteria</taxon>
        <taxon>Bacillati</taxon>
        <taxon>Bacillota</taxon>
        <taxon>Bacilli</taxon>
        <taxon>Lactobacillales</taxon>
        <taxon>Carnobacteriaceae</taxon>
        <taxon>Marinilactibacillus</taxon>
    </lineage>
</organism>
<dbReference type="EMBL" id="FUKW01000105">
    <property type="protein sequence ID" value="SJN38442.1"/>
    <property type="molecule type" value="Genomic_DNA"/>
</dbReference>